<keyword evidence="3" id="KW-1185">Reference proteome</keyword>
<evidence type="ECO:0000313" key="2">
    <source>
        <dbReference type="EMBL" id="TGZ56671.1"/>
    </source>
</evidence>
<proteinExistence type="predicted"/>
<feature type="compositionally biased region" description="Basic residues" evidence="1">
    <location>
        <begin position="1"/>
        <end position="13"/>
    </location>
</feature>
<organism evidence="2 3">
    <name type="scientific">Temnothorax longispinosus</name>
    <dbReference type="NCBI Taxonomy" id="300112"/>
    <lineage>
        <taxon>Eukaryota</taxon>
        <taxon>Metazoa</taxon>
        <taxon>Ecdysozoa</taxon>
        <taxon>Arthropoda</taxon>
        <taxon>Hexapoda</taxon>
        <taxon>Insecta</taxon>
        <taxon>Pterygota</taxon>
        <taxon>Neoptera</taxon>
        <taxon>Endopterygota</taxon>
        <taxon>Hymenoptera</taxon>
        <taxon>Apocrita</taxon>
        <taxon>Aculeata</taxon>
        <taxon>Formicoidea</taxon>
        <taxon>Formicidae</taxon>
        <taxon>Myrmicinae</taxon>
        <taxon>Temnothorax</taxon>
    </lineage>
</organism>
<reference evidence="2 3" key="1">
    <citation type="journal article" date="2019" name="Philos. Trans. R. Soc. Lond., B, Biol. Sci.">
        <title>Ant behaviour and brain gene expression of defending hosts depend on the ecological success of the intruding social parasite.</title>
        <authorList>
            <person name="Kaur R."/>
            <person name="Stoldt M."/>
            <person name="Jongepier E."/>
            <person name="Feldmeyer B."/>
            <person name="Menzel F."/>
            <person name="Bornberg-Bauer E."/>
            <person name="Foitzik S."/>
        </authorList>
    </citation>
    <scope>NUCLEOTIDE SEQUENCE [LARGE SCALE GENOMIC DNA]</scope>
    <source>
        <tissue evidence="2">Whole body</tissue>
    </source>
</reference>
<comment type="caution">
    <text evidence="2">The sequence shown here is derived from an EMBL/GenBank/DDBJ whole genome shotgun (WGS) entry which is preliminary data.</text>
</comment>
<dbReference type="EMBL" id="QBLH01000303">
    <property type="protein sequence ID" value="TGZ56671.1"/>
    <property type="molecule type" value="Genomic_DNA"/>
</dbReference>
<feature type="non-terminal residue" evidence="2">
    <location>
        <position position="1"/>
    </location>
</feature>
<feature type="region of interest" description="Disordered" evidence="1">
    <location>
        <begin position="1"/>
        <end position="29"/>
    </location>
</feature>
<name>A0A4S2L282_9HYME</name>
<dbReference type="Proteomes" id="UP000310200">
    <property type="component" value="Unassembled WGS sequence"/>
</dbReference>
<sequence length="120" mass="13197">SGHRGRQSARRAPPRTELGRWDQGRPTSPRNAILWSRCRDVNIGLGIVLDATKRSPGERVSARAAPPWPCAARRPRFRVQGDRRGTTASRLVTDALTFRAKSQVVYAHLAHTPHGVTGDG</sequence>
<accession>A0A4S2L282</accession>
<evidence type="ECO:0000313" key="3">
    <source>
        <dbReference type="Proteomes" id="UP000310200"/>
    </source>
</evidence>
<dbReference type="AlphaFoldDB" id="A0A4S2L282"/>
<evidence type="ECO:0000256" key="1">
    <source>
        <dbReference type="SAM" id="MobiDB-lite"/>
    </source>
</evidence>
<gene>
    <name evidence="2" type="ORF">DBV15_07754</name>
</gene>
<protein>
    <submittedName>
        <fullName evidence="2">Uncharacterized protein</fullName>
    </submittedName>
</protein>